<dbReference type="Proteomes" id="UP000631114">
    <property type="component" value="Unassembled WGS sequence"/>
</dbReference>
<evidence type="ECO:0000313" key="3">
    <source>
        <dbReference type="EMBL" id="KAF9589529.1"/>
    </source>
</evidence>
<reference evidence="3 4" key="1">
    <citation type="submission" date="2020-10" db="EMBL/GenBank/DDBJ databases">
        <title>The Coptis chinensis genome and diversification of protoberbering-type alkaloids.</title>
        <authorList>
            <person name="Wang B."/>
            <person name="Shu S."/>
            <person name="Song C."/>
            <person name="Liu Y."/>
        </authorList>
    </citation>
    <scope>NUCLEOTIDE SEQUENCE [LARGE SCALE GENOMIC DNA]</scope>
    <source>
        <strain evidence="3">HL-2020</strain>
        <tissue evidence="3">Leaf</tissue>
    </source>
</reference>
<dbReference type="EMBL" id="JADFTS010000009">
    <property type="protein sequence ID" value="KAF9589529.1"/>
    <property type="molecule type" value="Genomic_DNA"/>
</dbReference>
<sequence>MRFSALFDLFVVSNGASRTRSFAEVATNGAEGSLHTQAHSKNRVERSGGQAQDLNGLYVPDTFSGIMDKVTTGPNSNQGSPPPTQFRMRSLVVCSNNPNQELVHDTATEGRSAESDRIVEDDEGDWDRRVRWRMTVLRMKSFSLNHYRLRMVRLDQLMFLTWMRRNYLISGLMIQWFRWEQYYAGDKLKGINHRAGKELHVLMKNKEKRTCVDFIPYTGNFGSGKPGFVFNKKLKHLKMKLREWNREKFGRFDLKIKDYQKILGELEQKEEQVDLSSQELDLKEETKRNLQHQLNLEETYWFSRAKTKWNKEGERCTDYSTGLLMLAFIAIPFPN</sequence>
<name>A0A835GY01_9MAGN</name>
<evidence type="ECO:0000256" key="2">
    <source>
        <dbReference type="SAM" id="MobiDB-lite"/>
    </source>
</evidence>
<gene>
    <name evidence="3" type="ORF">IFM89_025268</name>
</gene>
<dbReference type="AlphaFoldDB" id="A0A835GY01"/>
<accession>A0A835GY01</accession>
<proteinExistence type="predicted"/>
<evidence type="ECO:0000313" key="4">
    <source>
        <dbReference type="Proteomes" id="UP000631114"/>
    </source>
</evidence>
<feature type="region of interest" description="Disordered" evidence="2">
    <location>
        <begin position="30"/>
        <end position="52"/>
    </location>
</feature>
<organism evidence="3 4">
    <name type="scientific">Coptis chinensis</name>
    <dbReference type="NCBI Taxonomy" id="261450"/>
    <lineage>
        <taxon>Eukaryota</taxon>
        <taxon>Viridiplantae</taxon>
        <taxon>Streptophyta</taxon>
        <taxon>Embryophyta</taxon>
        <taxon>Tracheophyta</taxon>
        <taxon>Spermatophyta</taxon>
        <taxon>Magnoliopsida</taxon>
        <taxon>Ranunculales</taxon>
        <taxon>Ranunculaceae</taxon>
        <taxon>Coptidoideae</taxon>
        <taxon>Coptis</taxon>
    </lineage>
</organism>
<keyword evidence="4" id="KW-1185">Reference proteome</keyword>
<keyword evidence="1" id="KW-0175">Coiled coil</keyword>
<comment type="caution">
    <text evidence="3">The sequence shown here is derived from an EMBL/GenBank/DDBJ whole genome shotgun (WGS) entry which is preliminary data.</text>
</comment>
<evidence type="ECO:0000256" key="1">
    <source>
        <dbReference type="SAM" id="Coils"/>
    </source>
</evidence>
<protein>
    <submittedName>
        <fullName evidence="3">Uncharacterized protein</fullName>
    </submittedName>
</protein>
<feature type="coiled-coil region" evidence="1">
    <location>
        <begin position="259"/>
        <end position="293"/>
    </location>
</feature>
<dbReference type="OrthoDB" id="1935089at2759"/>